<feature type="region of interest" description="Disordered" evidence="1">
    <location>
        <begin position="22"/>
        <end position="71"/>
    </location>
</feature>
<dbReference type="EMBL" id="CABFNB010000032">
    <property type="protein sequence ID" value="VTZ59813.1"/>
    <property type="molecule type" value="Genomic_DNA"/>
</dbReference>
<evidence type="ECO:0000313" key="2">
    <source>
        <dbReference type="EMBL" id="VTZ59813.1"/>
    </source>
</evidence>
<proteinExistence type="predicted"/>
<dbReference type="AlphaFoldDB" id="A0A508WRC6"/>
<accession>A0A508WRC6</accession>
<sequence>MKSSVAGPKGHVFGTNLLYRSLSPENLTGRPPDRLAEAGAFPTAPSTASRSRRSSIGAAGNGHLKPFQESP</sequence>
<dbReference type="Proteomes" id="UP000507954">
    <property type="component" value="Unassembled WGS sequence"/>
</dbReference>
<gene>
    <name evidence="2" type="ORF">EMEDMD4_1270010</name>
</gene>
<evidence type="ECO:0000256" key="1">
    <source>
        <dbReference type="SAM" id="MobiDB-lite"/>
    </source>
</evidence>
<organism evidence="2">
    <name type="scientific">Sinorhizobium medicae</name>
    <dbReference type="NCBI Taxonomy" id="110321"/>
    <lineage>
        <taxon>Bacteria</taxon>
        <taxon>Pseudomonadati</taxon>
        <taxon>Pseudomonadota</taxon>
        <taxon>Alphaproteobacteria</taxon>
        <taxon>Hyphomicrobiales</taxon>
        <taxon>Rhizobiaceae</taxon>
        <taxon>Sinorhizobium/Ensifer group</taxon>
        <taxon>Sinorhizobium</taxon>
    </lineage>
</organism>
<protein>
    <submittedName>
        <fullName evidence="2">Uncharacterized protein</fullName>
    </submittedName>
</protein>
<reference evidence="2" key="1">
    <citation type="submission" date="2019-06" db="EMBL/GenBank/DDBJ databases">
        <authorList>
            <person name="Le Quere A."/>
            <person name="Colella S."/>
        </authorList>
    </citation>
    <scope>NUCLEOTIDE SEQUENCE</scope>
    <source>
        <strain evidence="2">EmedicaeMD41</strain>
    </source>
</reference>
<name>A0A508WRC6_9HYPH</name>